<sequence>MTLHRATIRIALGALAATMLAACKDVTDLPETAATFISPDKYYQTDAQAVSAVNGVYAPLMGWNGWKSPAQYGLMCDEPELLCWNWMAGGFAGQQAGQWYMQDNSVYIGDYQIIERANEVLANVPKSAGISDATKKLSQGQALFARGYAYFDLVRRYGGVPLRLEPYQPDAQMGALPRSAPEVIWLQAAKDLKAAAPLLPTTYSQPNGQGLPRAATAWGLLAKVYLHMAGDEATGTPLAALKSAYLDSARLAAQTEMADASVRLESNYMDLFDINKQNTSPEILFAIQGAAVNNSGSQVPAYFGPKGDCTVVGSCGQGFLSLREDFVKSFEANDKRAEHNKAIAMSWEFTNSSWGKIRALQRDSLAALQSAGLVAKDSVVRYGSWSEGCGRFAEDFHQLTLKGGQPTMVAVAPPYYTLKYIDPTHLSTDQAAANNFIILRHADVLLVFAEAENEKNGPTGAAYDAINQVRTRAGLPKLAGLSQAQFRQAVWAERSHELYGEFQSRFDLVREGRWLDVMNQKSAIADYASQGTCKPRQAYQKLQNIPSKELAANPALTQNPGY</sequence>
<evidence type="ECO:0000259" key="7">
    <source>
        <dbReference type="Pfam" id="PF07980"/>
    </source>
</evidence>
<comment type="subcellular location">
    <subcellularLocation>
        <location evidence="1">Cell outer membrane</location>
    </subcellularLocation>
</comment>
<dbReference type="InParanoid" id="W0RAT0"/>
<dbReference type="Gene3D" id="1.25.40.390">
    <property type="match status" value="1"/>
</dbReference>
<dbReference type="GO" id="GO:0009279">
    <property type="term" value="C:cell outer membrane"/>
    <property type="evidence" value="ECO:0007669"/>
    <property type="project" value="UniProtKB-SubCell"/>
</dbReference>
<evidence type="ECO:0000256" key="1">
    <source>
        <dbReference type="ARBA" id="ARBA00004442"/>
    </source>
</evidence>
<dbReference type="InterPro" id="IPR012944">
    <property type="entry name" value="SusD_RagB_dom"/>
</dbReference>
<dbReference type="EMBL" id="CP007128">
    <property type="protein sequence ID" value="AHG87896.1"/>
    <property type="molecule type" value="Genomic_DNA"/>
</dbReference>
<evidence type="ECO:0000313" key="10">
    <source>
        <dbReference type="Proteomes" id="UP000019151"/>
    </source>
</evidence>
<keyword evidence="10" id="KW-1185">Reference proteome</keyword>
<dbReference type="InterPro" id="IPR033985">
    <property type="entry name" value="SusD-like_N"/>
</dbReference>
<dbReference type="InterPro" id="IPR011990">
    <property type="entry name" value="TPR-like_helical_dom_sf"/>
</dbReference>
<evidence type="ECO:0000256" key="5">
    <source>
        <dbReference type="ARBA" id="ARBA00023237"/>
    </source>
</evidence>
<dbReference type="PATRIC" id="fig|861299.3.peg.366"/>
<protein>
    <submittedName>
        <fullName evidence="9">RagB/SusD domain-containing protein</fullName>
    </submittedName>
</protein>
<dbReference type="STRING" id="861299.J421_0359"/>
<feature type="chain" id="PRO_5004794724" evidence="6">
    <location>
        <begin position="22"/>
        <end position="562"/>
    </location>
</feature>
<dbReference type="AlphaFoldDB" id="W0RAT0"/>
<dbReference type="Proteomes" id="UP000019151">
    <property type="component" value="Chromosome"/>
</dbReference>
<evidence type="ECO:0000256" key="2">
    <source>
        <dbReference type="ARBA" id="ARBA00006275"/>
    </source>
</evidence>
<gene>
    <name evidence="9" type="ORF">J421_0359</name>
</gene>
<dbReference type="PROSITE" id="PS51257">
    <property type="entry name" value="PROKAR_LIPOPROTEIN"/>
    <property type="match status" value="1"/>
</dbReference>
<evidence type="ECO:0000256" key="6">
    <source>
        <dbReference type="SAM" id="SignalP"/>
    </source>
</evidence>
<dbReference type="Pfam" id="PF07980">
    <property type="entry name" value="SusD_RagB"/>
    <property type="match status" value="1"/>
</dbReference>
<keyword evidence="5" id="KW-0998">Cell outer membrane</keyword>
<dbReference type="eggNOG" id="COG0702">
    <property type="taxonomic scope" value="Bacteria"/>
</dbReference>
<proteinExistence type="inferred from homology"/>
<dbReference type="SUPFAM" id="SSF48452">
    <property type="entry name" value="TPR-like"/>
    <property type="match status" value="1"/>
</dbReference>
<dbReference type="Pfam" id="PF14322">
    <property type="entry name" value="SusD-like_3"/>
    <property type="match status" value="1"/>
</dbReference>
<evidence type="ECO:0000313" key="9">
    <source>
        <dbReference type="EMBL" id="AHG87896.1"/>
    </source>
</evidence>
<feature type="signal peptide" evidence="6">
    <location>
        <begin position="1"/>
        <end position="21"/>
    </location>
</feature>
<feature type="domain" description="RagB/SusD" evidence="7">
    <location>
        <begin position="415"/>
        <end position="562"/>
    </location>
</feature>
<dbReference type="HOGENOM" id="CLU_015553_1_1_0"/>
<name>W0RAT0_9BACT</name>
<dbReference type="OrthoDB" id="5694214at2"/>
<keyword evidence="3 6" id="KW-0732">Signal</keyword>
<keyword evidence="4" id="KW-0472">Membrane</keyword>
<evidence type="ECO:0000256" key="4">
    <source>
        <dbReference type="ARBA" id="ARBA00023136"/>
    </source>
</evidence>
<comment type="similarity">
    <text evidence="2">Belongs to the SusD family.</text>
</comment>
<dbReference type="KEGG" id="gba:J421_0359"/>
<dbReference type="RefSeq" id="WP_025409449.1">
    <property type="nucleotide sequence ID" value="NZ_CP007128.1"/>
</dbReference>
<organism evidence="9 10">
    <name type="scientific">Gemmatirosa kalamazoonensis</name>
    <dbReference type="NCBI Taxonomy" id="861299"/>
    <lineage>
        <taxon>Bacteria</taxon>
        <taxon>Pseudomonadati</taxon>
        <taxon>Gemmatimonadota</taxon>
        <taxon>Gemmatimonadia</taxon>
        <taxon>Gemmatimonadales</taxon>
        <taxon>Gemmatimonadaceae</taxon>
        <taxon>Gemmatirosa</taxon>
    </lineage>
</organism>
<evidence type="ECO:0000259" key="8">
    <source>
        <dbReference type="Pfam" id="PF14322"/>
    </source>
</evidence>
<feature type="domain" description="SusD-like N-terminal" evidence="8">
    <location>
        <begin position="98"/>
        <end position="226"/>
    </location>
</feature>
<evidence type="ECO:0000256" key="3">
    <source>
        <dbReference type="ARBA" id="ARBA00022729"/>
    </source>
</evidence>
<reference evidence="9 10" key="1">
    <citation type="journal article" date="2014" name="Genome Announc.">
        <title>Genome Sequence and Methylome of Soil Bacterium Gemmatirosa kalamazoonensis KBS708T, a Member of the Rarely Cultivated Gemmatimonadetes Phylum.</title>
        <authorList>
            <person name="Debruyn J.M."/>
            <person name="Radosevich M."/>
            <person name="Wommack K.E."/>
            <person name="Polson S.W."/>
            <person name="Hauser L.J."/>
            <person name="Fawaz M.N."/>
            <person name="Korlach J."/>
            <person name="Tsai Y.C."/>
        </authorList>
    </citation>
    <scope>NUCLEOTIDE SEQUENCE [LARGE SCALE GENOMIC DNA]</scope>
    <source>
        <strain evidence="9 10">KBS708</strain>
    </source>
</reference>
<accession>W0RAT0</accession>